<dbReference type="AlphaFoldDB" id="A0A1F6FIQ3"/>
<organism evidence="2 3">
    <name type="scientific">Candidatus Kaiserbacteria bacterium RIFOXYB1_FULL_46_14</name>
    <dbReference type="NCBI Taxonomy" id="1798531"/>
    <lineage>
        <taxon>Bacteria</taxon>
        <taxon>Candidatus Kaiseribacteriota</taxon>
    </lineage>
</organism>
<sequence>MAKSKKAVGVSTGEKVGIGVALTTAAVAAAGAYFLYSSPNAAKNRKKVKGWMLKAKGEMLEVLEKAGKMTAEEYQQALDAVAAGYSHLQNASKADIAEFKKEMMSNWQKIAKQAAPAKKAAKKAVKKVVKEAKKAVK</sequence>
<gene>
    <name evidence="2" type="ORF">A2392_02995</name>
</gene>
<protein>
    <submittedName>
        <fullName evidence="2">Uncharacterized protein</fullName>
    </submittedName>
</protein>
<reference evidence="2 3" key="1">
    <citation type="journal article" date="2016" name="Nat. Commun.">
        <title>Thousands of microbial genomes shed light on interconnected biogeochemical processes in an aquifer system.</title>
        <authorList>
            <person name="Anantharaman K."/>
            <person name="Brown C.T."/>
            <person name="Hug L.A."/>
            <person name="Sharon I."/>
            <person name="Castelle C.J."/>
            <person name="Probst A.J."/>
            <person name="Thomas B.C."/>
            <person name="Singh A."/>
            <person name="Wilkins M.J."/>
            <person name="Karaoz U."/>
            <person name="Brodie E.L."/>
            <person name="Williams K.H."/>
            <person name="Hubbard S.S."/>
            <person name="Banfield J.F."/>
        </authorList>
    </citation>
    <scope>NUCLEOTIDE SEQUENCE [LARGE SCALE GENOMIC DNA]</scope>
</reference>
<dbReference type="Proteomes" id="UP000177395">
    <property type="component" value="Unassembled WGS sequence"/>
</dbReference>
<dbReference type="STRING" id="1798531.A2392_02995"/>
<keyword evidence="1" id="KW-0472">Membrane</keyword>
<proteinExistence type="predicted"/>
<dbReference type="EMBL" id="MFMS01000005">
    <property type="protein sequence ID" value="OGG85732.1"/>
    <property type="molecule type" value="Genomic_DNA"/>
</dbReference>
<accession>A0A1F6FIQ3</accession>
<keyword evidence="1" id="KW-1133">Transmembrane helix</keyword>
<evidence type="ECO:0000256" key="1">
    <source>
        <dbReference type="SAM" id="Phobius"/>
    </source>
</evidence>
<evidence type="ECO:0000313" key="2">
    <source>
        <dbReference type="EMBL" id="OGG85732.1"/>
    </source>
</evidence>
<feature type="transmembrane region" description="Helical" evidence="1">
    <location>
        <begin position="16"/>
        <end position="36"/>
    </location>
</feature>
<name>A0A1F6FIQ3_9BACT</name>
<comment type="caution">
    <text evidence="2">The sequence shown here is derived from an EMBL/GenBank/DDBJ whole genome shotgun (WGS) entry which is preliminary data.</text>
</comment>
<evidence type="ECO:0000313" key="3">
    <source>
        <dbReference type="Proteomes" id="UP000177395"/>
    </source>
</evidence>
<keyword evidence="1" id="KW-0812">Transmembrane</keyword>